<sequence>MDDEMTYIEQAQLKRRLRACYRLKIDDFVVMPFIKWVDPANPQNLVPIPDNLPVLTSSFD</sequence>
<reference evidence="1 2" key="1">
    <citation type="journal article" date="2018" name="Biotechnol. Biofuels">
        <title>Integrative visual omics of the white-rot fungus Polyporus brumalis exposes the biotechnological potential of its oxidative enzymes for delignifying raw plant biomass.</title>
        <authorList>
            <person name="Miyauchi S."/>
            <person name="Rancon A."/>
            <person name="Drula E."/>
            <person name="Hage H."/>
            <person name="Chaduli D."/>
            <person name="Favel A."/>
            <person name="Grisel S."/>
            <person name="Henrissat B."/>
            <person name="Herpoel-Gimbert I."/>
            <person name="Ruiz-Duenas F.J."/>
            <person name="Chevret D."/>
            <person name="Hainaut M."/>
            <person name="Lin J."/>
            <person name="Wang M."/>
            <person name="Pangilinan J."/>
            <person name="Lipzen A."/>
            <person name="Lesage-Meessen L."/>
            <person name="Navarro D."/>
            <person name="Riley R."/>
            <person name="Grigoriev I.V."/>
            <person name="Zhou S."/>
            <person name="Raouche S."/>
            <person name="Rosso M.N."/>
        </authorList>
    </citation>
    <scope>NUCLEOTIDE SEQUENCE [LARGE SCALE GENOMIC DNA]</scope>
    <source>
        <strain evidence="1 2">BRFM 1820</strain>
    </source>
</reference>
<protein>
    <submittedName>
        <fullName evidence="1">Uncharacterized protein</fullName>
    </submittedName>
</protein>
<evidence type="ECO:0000313" key="1">
    <source>
        <dbReference type="EMBL" id="RDX46400.1"/>
    </source>
</evidence>
<evidence type="ECO:0000313" key="2">
    <source>
        <dbReference type="Proteomes" id="UP000256964"/>
    </source>
</evidence>
<name>A0A371D1H3_9APHY</name>
<proteinExistence type="predicted"/>
<accession>A0A371D1H3</accession>
<dbReference type="AlphaFoldDB" id="A0A371D1H3"/>
<keyword evidence="2" id="KW-1185">Reference proteome</keyword>
<dbReference type="Proteomes" id="UP000256964">
    <property type="component" value="Unassembled WGS sequence"/>
</dbReference>
<gene>
    <name evidence="1" type="ORF">OH76DRAFT_1485475</name>
</gene>
<organism evidence="1 2">
    <name type="scientific">Lentinus brumalis</name>
    <dbReference type="NCBI Taxonomy" id="2498619"/>
    <lineage>
        <taxon>Eukaryota</taxon>
        <taxon>Fungi</taxon>
        <taxon>Dikarya</taxon>
        <taxon>Basidiomycota</taxon>
        <taxon>Agaricomycotina</taxon>
        <taxon>Agaricomycetes</taxon>
        <taxon>Polyporales</taxon>
        <taxon>Polyporaceae</taxon>
        <taxon>Lentinus</taxon>
    </lineage>
</organism>
<dbReference type="EMBL" id="KZ857427">
    <property type="protein sequence ID" value="RDX46400.1"/>
    <property type="molecule type" value="Genomic_DNA"/>
</dbReference>